<keyword evidence="2" id="KW-0863">Zinc-finger</keyword>
<keyword evidence="3" id="KW-0862">Zinc</keyword>
<dbReference type="GO" id="GO:0005506">
    <property type="term" value="F:iron ion binding"/>
    <property type="evidence" value="ECO:0007669"/>
    <property type="project" value="InterPro"/>
</dbReference>
<evidence type="ECO:0000313" key="8">
    <source>
        <dbReference type="Proteomes" id="UP000288096"/>
    </source>
</evidence>
<evidence type="ECO:0000259" key="6">
    <source>
        <dbReference type="PROSITE" id="PS50903"/>
    </source>
</evidence>
<reference evidence="8" key="1">
    <citation type="submission" date="2017-11" db="EMBL/GenBank/DDBJ databases">
        <authorList>
            <person name="Watanabe M."/>
            <person name="Kojima H."/>
        </authorList>
    </citation>
    <scope>NUCLEOTIDE SEQUENCE [LARGE SCALE GENOMIC DNA]</scope>
    <source>
        <strain evidence="8">Tokyo 01</strain>
    </source>
</reference>
<dbReference type="SUPFAM" id="SSF57802">
    <property type="entry name" value="Rubredoxin-like"/>
    <property type="match status" value="5"/>
</dbReference>
<keyword evidence="5" id="KW-1133">Transmembrane helix</keyword>
<feature type="domain" description="Rubredoxin-like" evidence="6">
    <location>
        <begin position="99"/>
        <end position="133"/>
    </location>
</feature>
<feature type="transmembrane region" description="Helical" evidence="5">
    <location>
        <begin position="336"/>
        <end position="359"/>
    </location>
</feature>
<dbReference type="CDD" id="cd00729">
    <property type="entry name" value="rubredoxin_SM"/>
    <property type="match status" value="5"/>
</dbReference>
<sequence>MRKWKCTVCGYIHTGNEPPEKCPVCGADKSLFEPVGESAEAAAQAGTETAAKWRCTVCGYIHTGNEPPEKCPVCGADKSLFEPVGESAEAAAQAGTETAAKWRCTVCGYIHTGNEPPEKCPVCGADKSLFEPVGESAEAAAQAGTETAAKWRCTVCGYIHTGDEPPDKCPVCGADKSLFEPMAETAAETESPAGTESVAKWRCTVCGYIHTGDEPPKKCPVCGADKSLFEALSETAAPEKSADAETAPRSSRGRIYDMLIEQMLKHHAHPVSVHIPNGVIPMNVLFILMALLFHMGSLELAAFCNTVFVVLTMPFIVFSGYIEWQKRYGGHLTNIFVIKILCATVVAASAVGIMIWWIIDPNVADATSPNRWLFFLVNLMMLGAAAVAGFIGGRFVFKD</sequence>
<dbReference type="SMART" id="SM00547">
    <property type="entry name" value="ZnF_RBZ"/>
    <property type="match status" value="5"/>
</dbReference>
<accession>A0A401G3X9</accession>
<comment type="caution">
    <text evidence="7">The sequence shown here is derived from an EMBL/GenBank/DDBJ whole genome shotgun (WGS) entry which is preliminary data.</text>
</comment>
<dbReference type="AlphaFoldDB" id="A0A401G3X9"/>
<evidence type="ECO:0000256" key="5">
    <source>
        <dbReference type="SAM" id="Phobius"/>
    </source>
</evidence>
<dbReference type="PANTHER" id="PTHR43865">
    <property type="entry name" value="RUBRERYTHRIN-RELATED"/>
    <property type="match status" value="1"/>
</dbReference>
<feature type="domain" description="Rubredoxin-like" evidence="6">
    <location>
        <begin position="50"/>
        <end position="84"/>
    </location>
</feature>
<protein>
    <submittedName>
        <fullName evidence="7">Rubredoxin</fullName>
    </submittedName>
</protein>
<feature type="domain" description="Rubredoxin-like" evidence="6">
    <location>
        <begin position="1"/>
        <end position="35"/>
    </location>
</feature>
<evidence type="ECO:0000256" key="1">
    <source>
        <dbReference type="ARBA" id="ARBA00022723"/>
    </source>
</evidence>
<dbReference type="Proteomes" id="UP000288096">
    <property type="component" value="Unassembled WGS sequence"/>
</dbReference>
<dbReference type="GO" id="GO:0008270">
    <property type="term" value="F:zinc ion binding"/>
    <property type="evidence" value="ECO:0007669"/>
    <property type="project" value="UniProtKB-KW"/>
</dbReference>
<dbReference type="Pfam" id="PF21349">
    <property type="entry name" value="RUBY_RBDX"/>
    <property type="match status" value="5"/>
</dbReference>
<organism evidence="7 8">
    <name type="scientific">Desulfonema ishimotonii</name>
    <dbReference type="NCBI Taxonomy" id="45657"/>
    <lineage>
        <taxon>Bacteria</taxon>
        <taxon>Pseudomonadati</taxon>
        <taxon>Thermodesulfobacteriota</taxon>
        <taxon>Desulfobacteria</taxon>
        <taxon>Desulfobacterales</taxon>
        <taxon>Desulfococcaceae</taxon>
        <taxon>Desulfonema</taxon>
    </lineage>
</organism>
<evidence type="ECO:0000313" key="7">
    <source>
        <dbReference type="EMBL" id="GBC63903.1"/>
    </source>
</evidence>
<name>A0A401G3X9_9BACT</name>
<feature type="domain" description="Rubredoxin-like" evidence="6">
    <location>
        <begin position="148"/>
        <end position="182"/>
    </location>
</feature>
<proteinExistence type="predicted"/>
<feature type="transmembrane region" description="Helical" evidence="5">
    <location>
        <begin position="273"/>
        <end position="294"/>
    </location>
</feature>
<dbReference type="InterPro" id="IPR001876">
    <property type="entry name" value="Znf_RanBP2"/>
</dbReference>
<keyword evidence="5" id="KW-0812">Transmembrane</keyword>
<dbReference type="RefSeq" id="WP_275541214.1">
    <property type="nucleotide sequence ID" value="NZ_BEXT01000001.1"/>
</dbReference>
<dbReference type="PROSITE" id="PS50903">
    <property type="entry name" value="RUBREDOXIN_LIKE"/>
    <property type="match status" value="5"/>
</dbReference>
<dbReference type="InterPro" id="IPR052364">
    <property type="entry name" value="Rubrerythrin"/>
</dbReference>
<feature type="domain" description="Rubredoxin-like" evidence="6">
    <location>
        <begin position="198"/>
        <end position="232"/>
    </location>
</feature>
<keyword evidence="4" id="KW-0408">Iron</keyword>
<dbReference type="PANTHER" id="PTHR43865:SF1">
    <property type="entry name" value="RUBRERYTHRIN-RELATED"/>
    <property type="match status" value="1"/>
</dbReference>
<reference evidence="8" key="2">
    <citation type="submission" date="2019-01" db="EMBL/GenBank/DDBJ databases">
        <title>Genome sequence of Desulfonema ishimotonii strain Tokyo 01.</title>
        <authorList>
            <person name="Fukui M."/>
        </authorList>
    </citation>
    <scope>NUCLEOTIDE SEQUENCE [LARGE SCALE GENOMIC DNA]</scope>
    <source>
        <strain evidence="8">Tokyo 01</strain>
    </source>
</reference>
<keyword evidence="1" id="KW-0479">Metal-binding</keyword>
<dbReference type="InterPro" id="IPR048574">
    <property type="entry name" value="RUBY_RBDX"/>
</dbReference>
<feature type="transmembrane region" description="Helical" evidence="5">
    <location>
        <begin position="371"/>
        <end position="397"/>
    </location>
</feature>
<keyword evidence="5" id="KW-0472">Membrane</keyword>
<feature type="transmembrane region" description="Helical" evidence="5">
    <location>
        <begin position="300"/>
        <end position="324"/>
    </location>
</feature>
<evidence type="ECO:0000256" key="3">
    <source>
        <dbReference type="ARBA" id="ARBA00022833"/>
    </source>
</evidence>
<dbReference type="InterPro" id="IPR024934">
    <property type="entry name" value="Rubredoxin-like_dom"/>
</dbReference>
<dbReference type="EMBL" id="BEXT01000001">
    <property type="protein sequence ID" value="GBC63903.1"/>
    <property type="molecule type" value="Genomic_DNA"/>
</dbReference>
<evidence type="ECO:0000256" key="2">
    <source>
        <dbReference type="ARBA" id="ARBA00022771"/>
    </source>
</evidence>
<gene>
    <name evidence="7" type="ORF">DENIS_4902</name>
</gene>
<keyword evidence="8" id="KW-1185">Reference proteome</keyword>
<dbReference type="Gene3D" id="2.20.28.10">
    <property type="match status" value="5"/>
</dbReference>
<evidence type="ECO:0000256" key="4">
    <source>
        <dbReference type="ARBA" id="ARBA00023004"/>
    </source>
</evidence>